<keyword evidence="3 10" id="KW-0812">Transmembrane</keyword>
<evidence type="ECO:0000256" key="1">
    <source>
        <dbReference type="ARBA" id="ARBA00004651"/>
    </source>
</evidence>
<proteinExistence type="inferred from homology"/>
<feature type="transmembrane region" description="Helical" evidence="10">
    <location>
        <begin position="6"/>
        <end position="23"/>
    </location>
</feature>
<keyword evidence="2" id="KW-1003">Cell membrane</keyword>
<evidence type="ECO:0000313" key="13">
    <source>
        <dbReference type="EMBL" id="AOO80100.1"/>
    </source>
</evidence>
<dbReference type="Gene3D" id="1.10.287.950">
    <property type="entry name" value="Methyl-accepting chemotaxis protein"/>
    <property type="match status" value="1"/>
</dbReference>
<dbReference type="InterPro" id="IPR000700">
    <property type="entry name" value="PAS-assoc_C"/>
</dbReference>
<sequence>MLFELFRGLSYLLIAAVFVPLAMQRLGERHLLRQIIVGIVFAAAGCASMLDPVVVKPGILLDFRNVVAGLSGPLGGPISAVISTVVIGGVRLYLGGEGAVPGFVGILLCGAIGGIYGWRLRRASRAAAMRDLIFIGLVAAWMPVLIISIFVPFPEAWELMPFFSGLGPTAINLLAACLIGYVMTSDQQRVETLRQLEAFTANTPGVLYQKIIKPDGVVSYKFASTGIEKLLDVTREQVEREPTSWLRWMAPEDREVLTRENARSVAEHALAPWRFEARHQKDDGSIVWLRTDAAARRLADGSICWDGILTDVTAERTLENRRQDIENSRKAALEDLAVQLEVTVGKALQGMGQSVRSMHEAASEMASSANKTAQRAADVTQQAEGASQRVGSVAVAAEEIEASIRELTRQTAHADQTARDAASYVRSTRRDVAGLAEAADKVSAVLDFIEDIAARTNLLALNATIEAARAGAAGRGFAVVAGEVKNLAEQTQKATRDIAETLQEIRGAAATASDAVAHIEGTMTSIEQTSGILADVVSRQADIASNIAADAQAVAGSTSVVTASVGTVGDEARITGDAAVRVVAAARKVDEQTVALDRYVGDFVQSVRGRL</sequence>
<evidence type="ECO:0000259" key="12">
    <source>
        <dbReference type="PROSITE" id="PS50113"/>
    </source>
</evidence>
<dbReference type="CDD" id="cd00130">
    <property type="entry name" value="PAS"/>
    <property type="match status" value="1"/>
</dbReference>
<evidence type="ECO:0000256" key="4">
    <source>
        <dbReference type="ARBA" id="ARBA00022989"/>
    </source>
</evidence>
<evidence type="ECO:0000256" key="7">
    <source>
        <dbReference type="ARBA" id="ARBA00029447"/>
    </source>
</evidence>
<organism evidence="13 14">
    <name type="scientific">Bosea vaviloviae</name>
    <dbReference type="NCBI Taxonomy" id="1526658"/>
    <lineage>
        <taxon>Bacteria</taxon>
        <taxon>Pseudomonadati</taxon>
        <taxon>Pseudomonadota</taxon>
        <taxon>Alphaproteobacteria</taxon>
        <taxon>Hyphomicrobiales</taxon>
        <taxon>Boseaceae</taxon>
        <taxon>Bosea</taxon>
    </lineage>
</organism>
<dbReference type="EMBL" id="CP017147">
    <property type="protein sequence ID" value="AOO80100.1"/>
    <property type="molecule type" value="Genomic_DNA"/>
</dbReference>
<name>A0A1D7TYC1_9HYPH</name>
<evidence type="ECO:0000256" key="6">
    <source>
        <dbReference type="ARBA" id="ARBA00023224"/>
    </source>
</evidence>
<dbReference type="InterPro" id="IPR004089">
    <property type="entry name" value="MCPsignal_dom"/>
</dbReference>
<feature type="transmembrane region" description="Helical" evidence="10">
    <location>
        <begin position="35"/>
        <end position="55"/>
    </location>
</feature>
<dbReference type="PROSITE" id="PS50111">
    <property type="entry name" value="CHEMOTAXIS_TRANSDUC_2"/>
    <property type="match status" value="1"/>
</dbReference>
<keyword evidence="5 10" id="KW-0472">Membrane</keyword>
<dbReference type="GO" id="GO:0005886">
    <property type="term" value="C:plasma membrane"/>
    <property type="evidence" value="ECO:0007669"/>
    <property type="project" value="UniProtKB-SubCell"/>
</dbReference>
<feature type="transmembrane region" description="Helical" evidence="10">
    <location>
        <begin position="132"/>
        <end position="153"/>
    </location>
</feature>
<evidence type="ECO:0000256" key="10">
    <source>
        <dbReference type="SAM" id="Phobius"/>
    </source>
</evidence>
<keyword evidence="14" id="KW-1185">Reference proteome</keyword>
<dbReference type="PANTHER" id="PTHR32089">
    <property type="entry name" value="METHYL-ACCEPTING CHEMOTAXIS PROTEIN MCPB"/>
    <property type="match status" value="1"/>
</dbReference>
<dbReference type="GO" id="GO:0004888">
    <property type="term" value="F:transmembrane signaling receptor activity"/>
    <property type="evidence" value="ECO:0007669"/>
    <property type="project" value="InterPro"/>
</dbReference>
<feature type="transmembrane region" description="Helical" evidence="10">
    <location>
        <begin position="99"/>
        <end position="120"/>
    </location>
</feature>
<dbReference type="OrthoDB" id="8147502at2"/>
<feature type="domain" description="Methyl-accepting transducer" evidence="11">
    <location>
        <begin position="354"/>
        <end position="559"/>
    </location>
</feature>
<evidence type="ECO:0000313" key="14">
    <source>
        <dbReference type="Proteomes" id="UP000094969"/>
    </source>
</evidence>
<comment type="subcellular location">
    <subcellularLocation>
        <location evidence="1">Cell membrane</location>
        <topology evidence="1">Multi-pass membrane protein</topology>
    </subcellularLocation>
</comment>
<evidence type="ECO:0000256" key="2">
    <source>
        <dbReference type="ARBA" id="ARBA00022475"/>
    </source>
</evidence>
<evidence type="ECO:0000256" key="9">
    <source>
        <dbReference type="SAM" id="MobiDB-lite"/>
    </source>
</evidence>
<dbReference type="PANTHER" id="PTHR32089:SF112">
    <property type="entry name" value="LYSOZYME-LIKE PROTEIN-RELATED"/>
    <property type="match status" value="1"/>
</dbReference>
<dbReference type="Proteomes" id="UP000094969">
    <property type="component" value="Chromosome"/>
</dbReference>
<dbReference type="Gene3D" id="3.30.450.20">
    <property type="entry name" value="PAS domain"/>
    <property type="match status" value="1"/>
</dbReference>
<dbReference type="InterPro" id="IPR004090">
    <property type="entry name" value="Chemotax_Me-accpt_rcpt"/>
</dbReference>
<dbReference type="Pfam" id="PF07694">
    <property type="entry name" value="5TM-5TMR_LYT"/>
    <property type="match status" value="1"/>
</dbReference>
<dbReference type="SMART" id="SM00283">
    <property type="entry name" value="MA"/>
    <property type="match status" value="1"/>
</dbReference>
<feature type="domain" description="PAC" evidence="12">
    <location>
        <begin position="273"/>
        <end position="324"/>
    </location>
</feature>
<protein>
    <recommendedName>
        <fullName evidence="15">Methyl-accepting transducer domain-containing protein</fullName>
    </recommendedName>
</protein>
<dbReference type="SUPFAM" id="SSF58104">
    <property type="entry name" value="Methyl-accepting chemotaxis protein (MCP) signaling domain"/>
    <property type="match status" value="1"/>
</dbReference>
<dbReference type="InterPro" id="IPR035965">
    <property type="entry name" value="PAS-like_dom_sf"/>
</dbReference>
<reference evidence="13 14" key="1">
    <citation type="journal article" date="2015" name="Antonie Van Leeuwenhoek">
        <title>Bosea vaviloviae sp. nov., a new species of slow-growing rhizobia isolated from nodules of the relict species Vavilovia formosa (Stev.) Fed.</title>
        <authorList>
            <person name="Safronova V.I."/>
            <person name="Kuznetsova I.G."/>
            <person name="Sazanova A.L."/>
            <person name="Kimeklis A.K."/>
            <person name="Belimov A.A."/>
            <person name="Andronov E.E."/>
            <person name="Pinaev A.G."/>
            <person name="Chizhevskaya E.P."/>
            <person name="Pukhaev A.R."/>
            <person name="Popov K.P."/>
            <person name="Willems A."/>
            <person name="Tikhonovich I.A."/>
        </authorList>
    </citation>
    <scope>NUCLEOTIDE SEQUENCE [LARGE SCALE GENOMIC DNA]</scope>
    <source>
        <strain evidence="13 14">Vaf18</strain>
    </source>
</reference>
<accession>A0A1D7TYC1</accession>
<dbReference type="InterPro" id="IPR000014">
    <property type="entry name" value="PAS"/>
</dbReference>
<dbReference type="InterPro" id="IPR013655">
    <property type="entry name" value="PAS_fold_3"/>
</dbReference>
<dbReference type="GO" id="GO:0000155">
    <property type="term" value="F:phosphorelay sensor kinase activity"/>
    <property type="evidence" value="ECO:0007669"/>
    <property type="project" value="InterPro"/>
</dbReference>
<evidence type="ECO:0000256" key="5">
    <source>
        <dbReference type="ARBA" id="ARBA00023136"/>
    </source>
</evidence>
<dbReference type="GO" id="GO:0006935">
    <property type="term" value="P:chemotaxis"/>
    <property type="evidence" value="ECO:0007669"/>
    <property type="project" value="InterPro"/>
</dbReference>
<evidence type="ECO:0008006" key="15">
    <source>
        <dbReference type="Google" id="ProtNLM"/>
    </source>
</evidence>
<evidence type="ECO:0000256" key="3">
    <source>
        <dbReference type="ARBA" id="ARBA00022692"/>
    </source>
</evidence>
<keyword evidence="6 8" id="KW-0807">Transducer</keyword>
<dbReference type="KEGG" id="bvv:BHK69_06075"/>
<dbReference type="PRINTS" id="PR00260">
    <property type="entry name" value="CHEMTRNSDUCR"/>
</dbReference>
<comment type="similarity">
    <text evidence="7">Belongs to the methyl-accepting chemotaxis (MCP) protein family.</text>
</comment>
<dbReference type="SUPFAM" id="SSF55785">
    <property type="entry name" value="PYP-like sensor domain (PAS domain)"/>
    <property type="match status" value="1"/>
</dbReference>
<dbReference type="RefSeq" id="WP_069689321.1">
    <property type="nucleotide sequence ID" value="NZ_CP017147.1"/>
</dbReference>
<dbReference type="PROSITE" id="PS50113">
    <property type="entry name" value="PAC"/>
    <property type="match status" value="1"/>
</dbReference>
<feature type="region of interest" description="Disordered" evidence="9">
    <location>
        <begin position="362"/>
        <end position="390"/>
    </location>
</feature>
<gene>
    <name evidence="13" type="ORF">BHK69_06075</name>
</gene>
<dbReference type="InterPro" id="IPR011620">
    <property type="entry name" value="Sig_transdc_His_kinase_LytS_TM"/>
</dbReference>
<dbReference type="Pfam" id="PF08447">
    <property type="entry name" value="PAS_3"/>
    <property type="match status" value="1"/>
</dbReference>
<dbReference type="GO" id="GO:0071555">
    <property type="term" value="P:cell wall organization"/>
    <property type="evidence" value="ECO:0007669"/>
    <property type="project" value="InterPro"/>
</dbReference>
<keyword evidence="4 10" id="KW-1133">Transmembrane helix</keyword>
<dbReference type="Pfam" id="PF00015">
    <property type="entry name" value="MCPsignal"/>
    <property type="match status" value="1"/>
</dbReference>
<evidence type="ECO:0000256" key="8">
    <source>
        <dbReference type="PROSITE-ProRule" id="PRU00284"/>
    </source>
</evidence>
<dbReference type="STRING" id="1526658.BHK69_06075"/>
<dbReference type="AlphaFoldDB" id="A0A1D7TYC1"/>
<evidence type="ECO:0000259" key="11">
    <source>
        <dbReference type="PROSITE" id="PS50111"/>
    </source>
</evidence>